<dbReference type="OrthoDB" id="3035606at2"/>
<accession>M7X0V9</accession>
<dbReference type="Proteomes" id="UP000010953">
    <property type="component" value="Unassembled WGS sequence"/>
</dbReference>
<evidence type="ECO:0000313" key="1">
    <source>
        <dbReference type="EMBL" id="EMS31165.1"/>
    </source>
</evidence>
<reference evidence="1" key="1">
    <citation type="submission" date="2013-01" db="EMBL/GenBank/DDBJ databases">
        <title>Genome assembly of Mariniradius saccharolyticus AK6.</title>
        <authorList>
            <person name="Vaidya B."/>
            <person name="Khatri I."/>
            <person name="Tanuku N.R.S."/>
            <person name="Subramanian S."/>
            <person name="Pinnaka A."/>
        </authorList>
    </citation>
    <scope>NUCLEOTIDE SEQUENCE [LARGE SCALE GENOMIC DNA]</scope>
    <source>
        <strain evidence="1">AK6</strain>
    </source>
</reference>
<comment type="caution">
    <text evidence="1">The sequence shown here is derived from an EMBL/GenBank/DDBJ whole genome shotgun (WGS) entry which is preliminary data.</text>
</comment>
<evidence type="ECO:0000313" key="2">
    <source>
        <dbReference type="Proteomes" id="UP000010953"/>
    </source>
</evidence>
<gene>
    <name evidence="1" type="ORF">C943_02312</name>
</gene>
<dbReference type="eggNOG" id="ENOG5033GG5">
    <property type="taxonomic scope" value="Bacteria"/>
</dbReference>
<dbReference type="AlphaFoldDB" id="M7X0V9"/>
<keyword evidence="2" id="KW-1185">Reference proteome</keyword>
<dbReference type="EMBL" id="AMZY02000020">
    <property type="protein sequence ID" value="EMS31165.1"/>
    <property type="molecule type" value="Genomic_DNA"/>
</dbReference>
<dbReference type="RefSeq" id="WP_008630940.1">
    <property type="nucleotide sequence ID" value="NZ_AMZY02000020.1"/>
</dbReference>
<proteinExistence type="predicted"/>
<dbReference type="InParanoid" id="M7X0V9"/>
<protein>
    <submittedName>
        <fullName evidence="1">Uncharacterized protein</fullName>
    </submittedName>
</protein>
<organism evidence="1 2">
    <name type="scientific">Mariniradius saccharolyticus AK6</name>
    <dbReference type="NCBI Taxonomy" id="1239962"/>
    <lineage>
        <taxon>Bacteria</taxon>
        <taxon>Pseudomonadati</taxon>
        <taxon>Bacteroidota</taxon>
        <taxon>Cytophagia</taxon>
        <taxon>Cytophagales</taxon>
        <taxon>Cyclobacteriaceae</taxon>
        <taxon>Mariniradius</taxon>
    </lineage>
</organism>
<dbReference type="STRING" id="1239962.C943_02312"/>
<sequence length="83" mass="10027">MLKYESQIVTYFAEKIKNEIVRKCIRDLQRCKVTLSGQDSGLINVWEEICVQIQGEYSFYWDSYEETVELFLQPYLEKLNQYE</sequence>
<name>M7X0V9_9BACT</name>